<organism evidence="1 2">
    <name type="scientific">Trema orientale</name>
    <name type="common">Charcoal tree</name>
    <name type="synonym">Celtis orientalis</name>
    <dbReference type="NCBI Taxonomy" id="63057"/>
    <lineage>
        <taxon>Eukaryota</taxon>
        <taxon>Viridiplantae</taxon>
        <taxon>Streptophyta</taxon>
        <taxon>Embryophyta</taxon>
        <taxon>Tracheophyta</taxon>
        <taxon>Spermatophyta</taxon>
        <taxon>Magnoliopsida</taxon>
        <taxon>eudicotyledons</taxon>
        <taxon>Gunneridae</taxon>
        <taxon>Pentapetalae</taxon>
        <taxon>rosids</taxon>
        <taxon>fabids</taxon>
        <taxon>Rosales</taxon>
        <taxon>Cannabaceae</taxon>
        <taxon>Trema</taxon>
    </lineage>
</organism>
<evidence type="ECO:0000313" key="1">
    <source>
        <dbReference type="EMBL" id="PON47859.1"/>
    </source>
</evidence>
<sequence length="46" mass="5185">MCKGFLKRRTKESVIEGKNEIKTKEVVANVTFLKQFLTNQGVPCGN</sequence>
<dbReference type="AlphaFoldDB" id="A0A2P5BGG0"/>
<dbReference type="InParanoid" id="A0A2P5BGG0"/>
<keyword evidence="2" id="KW-1185">Reference proteome</keyword>
<reference evidence="2" key="1">
    <citation type="submission" date="2016-06" db="EMBL/GenBank/DDBJ databases">
        <title>Parallel loss of symbiosis genes in relatives of nitrogen-fixing non-legume Parasponia.</title>
        <authorList>
            <person name="Van Velzen R."/>
            <person name="Holmer R."/>
            <person name="Bu F."/>
            <person name="Rutten L."/>
            <person name="Van Zeijl A."/>
            <person name="Liu W."/>
            <person name="Santuari L."/>
            <person name="Cao Q."/>
            <person name="Sharma T."/>
            <person name="Shen D."/>
            <person name="Roswanjaya Y."/>
            <person name="Wardhani T."/>
            <person name="Kalhor M.S."/>
            <person name="Jansen J."/>
            <person name="Van den Hoogen J."/>
            <person name="Gungor B."/>
            <person name="Hartog M."/>
            <person name="Hontelez J."/>
            <person name="Verver J."/>
            <person name="Yang W.-C."/>
            <person name="Schijlen E."/>
            <person name="Repin R."/>
            <person name="Schilthuizen M."/>
            <person name="Schranz E."/>
            <person name="Heidstra R."/>
            <person name="Miyata K."/>
            <person name="Fedorova E."/>
            <person name="Kohlen W."/>
            <person name="Bisseling T."/>
            <person name="Smit S."/>
            <person name="Geurts R."/>
        </authorList>
    </citation>
    <scope>NUCLEOTIDE SEQUENCE [LARGE SCALE GENOMIC DNA]</scope>
    <source>
        <strain evidence="2">cv. RG33-2</strain>
    </source>
</reference>
<accession>A0A2P5BGG0</accession>
<protein>
    <submittedName>
        <fullName evidence="1">Uncharacterized protein</fullName>
    </submittedName>
</protein>
<proteinExistence type="predicted"/>
<dbReference type="EMBL" id="JXTC01000527">
    <property type="protein sequence ID" value="PON47859.1"/>
    <property type="molecule type" value="Genomic_DNA"/>
</dbReference>
<comment type="caution">
    <text evidence="1">The sequence shown here is derived from an EMBL/GenBank/DDBJ whole genome shotgun (WGS) entry which is preliminary data.</text>
</comment>
<evidence type="ECO:0000313" key="2">
    <source>
        <dbReference type="Proteomes" id="UP000237000"/>
    </source>
</evidence>
<gene>
    <name evidence="1" type="ORF">TorRG33x02_321960</name>
</gene>
<dbReference type="OrthoDB" id="10452070at2759"/>
<dbReference type="Proteomes" id="UP000237000">
    <property type="component" value="Unassembled WGS sequence"/>
</dbReference>
<name>A0A2P5BGG0_TREOI</name>